<sequence length="202" mass="21397">MAGRTLLVAGVVATAVVAQGLHSSAHAEEGSAVAAASEPADPSLTEYVNAKQQYRLLVPAAWEAKGKAGADVLFEDPSRRSTSLGITVNPVKVASIEQFGGLQDVGDKLLDAERKKESTLGVTLLGSSSRTGATGATLYEYEYELDSTRGRKRILNTVTIFSSRLYILNAAFKCDKDGCSEEAQRGVALLRRLAGSFDVTTN</sequence>
<reference evidence="4" key="1">
    <citation type="journal article" date="2016" name="Nat. Commun.">
        <title>The Gonium pectorale genome demonstrates co-option of cell cycle regulation during the evolution of multicellularity.</title>
        <authorList>
            <person name="Hanschen E.R."/>
            <person name="Marriage T.N."/>
            <person name="Ferris P.J."/>
            <person name="Hamaji T."/>
            <person name="Toyoda A."/>
            <person name="Fujiyama A."/>
            <person name="Neme R."/>
            <person name="Noguchi H."/>
            <person name="Minakuchi Y."/>
            <person name="Suzuki M."/>
            <person name="Kawai-Toyooka H."/>
            <person name="Smith D.R."/>
            <person name="Sparks H."/>
            <person name="Anderson J."/>
            <person name="Bakaric R."/>
            <person name="Luria V."/>
            <person name="Karger A."/>
            <person name="Kirschner M.W."/>
            <person name="Durand P.M."/>
            <person name="Michod R.E."/>
            <person name="Nozaki H."/>
            <person name="Olson B.J."/>
        </authorList>
    </citation>
    <scope>NUCLEOTIDE SEQUENCE [LARGE SCALE GENOMIC DNA]</scope>
    <source>
        <strain evidence="4">NIES-2863</strain>
    </source>
</reference>
<feature type="domain" description="PsbP C-terminal" evidence="2">
    <location>
        <begin position="44"/>
        <end position="171"/>
    </location>
</feature>
<feature type="signal peptide" evidence="1">
    <location>
        <begin position="1"/>
        <end position="18"/>
    </location>
</feature>
<proteinExistence type="predicted"/>
<dbReference type="Pfam" id="PF01789">
    <property type="entry name" value="PsbP"/>
    <property type="match status" value="1"/>
</dbReference>
<dbReference type="InterPro" id="IPR016123">
    <property type="entry name" value="Mog1/PsbP_a/b/a-sand"/>
</dbReference>
<keyword evidence="1" id="KW-0732">Signal</keyword>
<dbReference type="Proteomes" id="UP000075714">
    <property type="component" value="Unassembled WGS sequence"/>
</dbReference>
<evidence type="ECO:0000313" key="4">
    <source>
        <dbReference type="Proteomes" id="UP000075714"/>
    </source>
</evidence>
<dbReference type="Gene3D" id="3.40.1000.10">
    <property type="entry name" value="Mog1/PsbP, alpha/beta/alpha sandwich"/>
    <property type="match status" value="1"/>
</dbReference>
<gene>
    <name evidence="3" type="ORF">GPECTOR_2g1171</name>
</gene>
<dbReference type="SUPFAM" id="SSF55724">
    <property type="entry name" value="Mog1p/PsbP-like"/>
    <property type="match status" value="1"/>
</dbReference>
<organism evidence="3 4">
    <name type="scientific">Gonium pectorale</name>
    <name type="common">Green alga</name>
    <dbReference type="NCBI Taxonomy" id="33097"/>
    <lineage>
        <taxon>Eukaryota</taxon>
        <taxon>Viridiplantae</taxon>
        <taxon>Chlorophyta</taxon>
        <taxon>core chlorophytes</taxon>
        <taxon>Chlorophyceae</taxon>
        <taxon>CS clade</taxon>
        <taxon>Chlamydomonadales</taxon>
        <taxon>Volvocaceae</taxon>
        <taxon>Gonium</taxon>
    </lineage>
</organism>
<dbReference type="STRING" id="33097.A0A150H0K9"/>
<keyword evidence="4" id="KW-1185">Reference proteome</keyword>
<evidence type="ECO:0000313" key="3">
    <source>
        <dbReference type="EMBL" id="KXZ55621.1"/>
    </source>
</evidence>
<name>A0A150H0K9_GONPE</name>
<feature type="chain" id="PRO_5007562362" description="PsbP C-terminal domain-containing protein" evidence="1">
    <location>
        <begin position="19"/>
        <end position="202"/>
    </location>
</feature>
<dbReference type="PANTHER" id="PTHR31407">
    <property type="match status" value="1"/>
</dbReference>
<evidence type="ECO:0000259" key="2">
    <source>
        <dbReference type="Pfam" id="PF01789"/>
    </source>
</evidence>
<accession>A0A150H0K9</accession>
<dbReference type="InterPro" id="IPR002683">
    <property type="entry name" value="PsbP_C"/>
</dbReference>
<dbReference type="GO" id="GO:0009654">
    <property type="term" value="C:photosystem II oxygen evolving complex"/>
    <property type="evidence" value="ECO:0007669"/>
    <property type="project" value="InterPro"/>
</dbReference>
<dbReference type="GO" id="GO:0005509">
    <property type="term" value="F:calcium ion binding"/>
    <property type="evidence" value="ECO:0007669"/>
    <property type="project" value="InterPro"/>
</dbReference>
<dbReference type="OrthoDB" id="2020701at2759"/>
<dbReference type="AlphaFoldDB" id="A0A150H0K9"/>
<dbReference type="PANTHER" id="PTHR31407:SF3">
    <property type="entry name" value="PSBP DOMAIN-CONTAINING PROTEIN 2, CHLOROPLASTIC"/>
    <property type="match status" value="1"/>
</dbReference>
<dbReference type="GO" id="GO:0019898">
    <property type="term" value="C:extrinsic component of membrane"/>
    <property type="evidence" value="ECO:0007669"/>
    <property type="project" value="InterPro"/>
</dbReference>
<dbReference type="EMBL" id="LSYV01000003">
    <property type="protein sequence ID" value="KXZ55621.1"/>
    <property type="molecule type" value="Genomic_DNA"/>
</dbReference>
<dbReference type="GO" id="GO:0015979">
    <property type="term" value="P:photosynthesis"/>
    <property type="evidence" value="ECO:0007669"/>
    <property type="project" value="InterPro"/>
</dbReference>
<protein>
    <recommendedName>
        <fullName evidence="2">PsbP C-terminal domain-containing protein</fullName>
    </recommendedName>
</protein>
<comment type="caution">
    <text evidence="3">The sequence shown here is derived from an EMBL/GenBank/DDBJ whole genome shotgun (WGS) entry which is preliminary data.</text>
</comment>
<evidence type="ECO:0000256" key="1">
    <source>
        <dbReference type="SAM" id="SignalP"/>
    </source>
</evidence>